<dbReference type="PANTHER" id="PTHR30086:SF20">
    <property type="entry name" value="ARGININE EXPORTER PROTEIN ARGO-RELATED"/>
    <property type="match status" value="1"/>
</dbReference>
<evidence type="ECO:0000256" key="6">
    <source>
        <dbReference type="SAM" id="Phobius"/>
    </source>
</evidence>
<name>A0AAU7KG35_9GAMM</name>
<keyword evidence="2" id="KW-1003">Cell membrane</keyword>
<feature type="transmembrane region" description="Helical" evidence="6">
    <location>
        <begin position="43"/>
        <end position="68"/>
    </location>
</feature>
<keyword evidence="3 6" id="KW-0812">Transmembrane</keyword>
<evidence type="ECO:0000256" key="1">
    <source>
        <dbReference type="ARBA" id="ARBA00004651"/>
    </source>
</evidence>
<gene>
    <name evidence="7" type="ORF">NFG58_16125</name>
</gene>
<protein>
    <submittedName>
        <fullName evidence="7">LysE family translocator</fullName>
    </submittedName>
</protein>
<dbReference type="PANTHER" id="PTHR30086">
    <property type="entry name" value="ARGININE EXPORTER PROTEIN ARGO"/>
    <property type="match status" value="1"/>
</dbReference>
<evidence type="ECO:0000256" key="4">
    <source>
        <dbReference type="ARBA" id="ARBA00022989"/>
    </source>
</evidence>
<keyword evidence="5 6" id="KW-0472">Membrane</keyword>
<dbReference type="EMBL" id="CP098827">
    <property type="protein sequence ID" value="XBO70133.1"/>
    <property type="molecule type" value="Genomic_DNA"/>
</dbReference>
<dbReference type="AlphaFoldDB" id="A0AAU7KG35"/>
<feature type="transmembrane region" description="Helical" evidence="6">
    <location>
        <begin position="75"/>
        <end position="93"/>
    </location>
</feature>
<reference evidence="7" key="1">
    <citation type="submission" date="2022-06" db="EMBL/GenBank/DDBJ databases">
        <title>A novel DMS-producing enzyme.</title>
        <authorList>
            <person name="Zhang Y."/>
        </authorList>
    </citation>
    <scope>NUCLEOTIDE SEQUENCE</scope>
    <source>
        <strain evidence="7">RT37</strain>
    </source>
</reference>
<dbReference type="GO" id="GO:0015171">
    <property type="term" value="F:amino acid transmembrane transporter activity"/>
    <property type="evidence" value="ECO:0007669"/>
    <property type="project" value="TreeGrafter"/>
</dbReference>
<organism evidence="7">
    <name type="scientific">Halomonas sp. RT37</name>
    <dbReference type="NCBI Taxonomy" id="2950872"/>
    <lineage>
        <taxon>Bacteria</taxon>
        <taxon>Pseudomonadati</taxon>
        <taxon>Pseudomonadota</taxon>
        <taxon>Gammaproteobacteria</taxon>
        <taxon>Oceanospirillales</taxon>
        <taxon>Halomonadaceae</taxon>
        <taxon>Halomonas</taxon>
    </lineage>
</organism>
<dbReference type="RefSeq" id="WP_348814729.1">
    <property type="nucleotide sequence ID" value="NZ_CP098827.1"/>
</dbReference>
<comment type="subcellular location">
    <subcellularLocation>
        <location evidence="1">Cell membrane</location>
        <topology evidence="1">Multi-pass membrane protein</topology>
    </subcellularLocation>
</comment>
<keyword evidence="4 6" id="KW-1133">Transmembrane helix</keyword>
<feature type="transmembrane region" description="Helical" evidence="6">
    <location>
        <begin position="180"/>
        <end position="197"/>
    </location>
</feature>
<dbReference type="InterPro" id="IPR001123">
    <property type="entry name" value="LeuE-type"/>
</dbReference>
<evidence type="ECO:0000256" key="3">
    <source>
        <dbReference type="ARBA" id="ARBA00022692"/>
    </source>
</evidence>
<feature type="transmembrane region" description="Helical" evidence="6">
    <location>
        <begin position="143"/>
        <end position="164"/>
    </location>
</feature>
<sequence>MTFSLEELLAIFAFSLVASISPGPVNLLILSTGVGHGWRRAMPLVVGASGGFTLLLGLLAAGLGSVWLALPGLQWLVRLAGLSFVAWLAWRLLTDAGDWGTDQRREPPGPATGALMQWLNPKAWIASLAGLGLFTAGRGSVDIALFTLVWGSVCLASAIGWAWLGGHARGWLSCEARRRVLQRLLAALLICSGALMLL</sequence>
<dbReference type="GO" id="GO:0033228">
    <property type="term" value="P:cysteine export across plasma membrane"/>
    <property type="evidence" value="ECO:0007669"/>
    <property type="project" value="TreeGrafter"/>
</dbReference>
<dbReference type="GO" id="GO:0005886">
    <property type="term" value="C:plasma membrane"/>
    <property type="evidence" value="ECO:0007669"/>
    <property type="project" value="UniProtKB-SubCell"/>
</dbReference>
<proteinExistence type="predicted"/>
<accession>A0AAU7KG35</accession>
<evidence type="ECO:0000313" key="7">
    <source>
        <dbReference type="EMBL" id="XBO70133.1"/>
    </source>
</evidence>
<dbReference type="Pfam" id="PF01810">
    <property type="entry name" value="LysE"/>
    <property type="match status" value="1"/>
</dbReference>
<evidence type="ECO:0000256" key="2">
    <source>
        <dbReference type="ARBA" id="ARBA00022475"/>
    </source>
</evidence>
<evidence type="ECO:0000256" key="5">
    <source>
        <dbReference type="ARBA" id="ARBA00023136"/>
    </source>
</evidence>